<dbReference type="EMBL" id="JARPXM010000001">
    <property type="protein sequence ID" value="MDT2536542.1"/>
    <property type="molecule type" value="Genomic_DNA"/>
</dbReference>
<evidence type="ECO:0000313" key="2">
    <source>
        <dbReference type="EMBL" id="MDT2536542.1"/>
    </source>
</evidence>
<evidence type="ECO:0000256" key="1">
    <source>
        <dbReference type="SAM" id="Phobius"/>
    </source>
</evidence>
<protein>
    <submittedName>
        <fullName evidence="2">Uncharacterized protein</fullName>
    </submittedName>
</protein>
<comment type="caution">
    <text evidence="2">The sequence shown here is derived from an EMBL/GenBank/DDBJ whole genome shotgun (WGS) entry which is preliminary data.</text>
</comment>
<keyword evidence="1" id="KW-0812">Transmembrane</keyword>
<keyword evidence="1" id="KW-0472">Membrane</keyword>
<reference evidence="2" key="1">
    <citation type="submission" date="2023-03" db="EMBL/GenBank/DDBJ databases">
        <authorList>
            <person name="Shen W."/>
            <person name="Cai J."/>
        </authorList>
    </citation>
    <scope>NUCLEOTIDE SEQUENCE</scope>
    <source>
        <strain evidence="2">B646-2</strain>
    </source>
</reference>
<keyword evidence="1" id="KW-1133">Transmembrane helix</keyword>
<proteinExistence type="predicted"/>
<dbReference type="AlphaFoldDB" id="A0AAW8SP56"/>
<name>A0AAW8SP56_9ENTE</name>
<evidence type="ECO:0000313" key="3">
    <source>
        <dbReference type="Proteomes" id="UP001249240"/>
    </source>
</evidence>
<dbReference type="Proteomes" id="UP001249240">
    <property type="component" value="Unassembled WGS sequence"/>
</dbReference>
<accession>A0AAW8SP56</accession>
<dbReference type="RefSeq" id="WP_060789430.1">
    <property type="nucleotide sequence ID" value="NZ_BAAAXM010000059.1"/>
</dbReference>
<feature type="transmembrane region" description="Helical" evidence="1">
    <location>
        <begin position="36"/>
        <end position="54"/>
    </location>
</feature>
<gene>
    <name evidence="2" type="ORF">P7D78_00260</name>
</gene>
<sequence>MVRRLTGITKYFSQLDKELYKFGQLFQGLTKRQRQLVICLAVFCAICLMSFINAQVENNAAWLEGTWAHRSEQYAIKAKNKTCRSWDVKQNGYILMGDAQIATNSSVKRIVLARSGSNTEYHILKLDKEHLIIQIFNNQKKIKEMKLHKIK</sequence>
<organism evidence="2 3">
    <name type="scientific">Enterococcus raffinosus</name>
    <dbReference type="NCBI Taxonomy" id="71452"/>
    <lineage>
        <taxon>Bacteria</taxon>
        <taxon>Bacillati</taxon>
        <taxon>Bacillota</taxon>
        <taxon>Bacilli</taxon>
        <taxon>Lactobacillales</taxon>
        <taxon>Enterococcaceae</taxon>
        <taxon>Enterococcus</taxon>
    </lineage>
</organism>